<feature type="transmembrane region" description="Helical" evidence="6">
    <location>
        <begin position="361"/>
        <end position="384"/>
    </location>
</feature>
<dbReference type="NCBIfam" id="NF037997">
    <property type="entry name" value="Na_Pi_symport"/>
    <property type="match status" value="2"/>
</dbReference>
<evidence type="ECO:0000256" key="3">
    <source>
        <dbReference type="ARBA" id="ARBA00022692"/>
    </source>
</evidence>
<feature type="transmembrane region" description="Helical" evidence="6">
    <location>
        <begin position="287"/>
        <end position="309"/>
    </location>
</feature>
<dbReference type="Proteomes" id="UP000242313">
    <property type="component" value="Unassembled WGS sequence"/>
</dbReference>
<evidence type="ECO:0000256" key="1">
    <source>
        <dbReference type="ARBA" id="ARBA00004651"/>
    </source>
</evidence>
<dbReference type="GO" id="GO:0044341">
    <property type="term" value="P:sodium-dependent phosphate transport"/>
    <property type="evidence" value="ECO:0007669"/>
    <property type="project" value="InterPro"/>
</dbReference>
<dbReference type="Pfam" id="PF02690">
    <property type="entry name" value="Na_Pi_cotrans"/>
    <property type="match status" value="2"/>
</dbReference>
<feature type="transmembrane region" description="Helical" evidence="6">
    <location>
        <begin position="200"/>
        <end position="224"/>
    </location>
</feature>
<keyword evidence="4 6" id="KW-1133">Transmembrane helix</keyword>
<accession>A0A2A3MKC2</accession>
<feature type="transmembrane region" description="Helical" evidence="6">
    <location>
        <begin position="245"/>
        <end position="267"/>
    </location>
</feature>
<dbReference type="AlphaFoldDB" id="A0A2A3MKC2"/>
<feature type="transmembrane region" description="Helical" evidence="6">
    <location>
        <begin position="55"/>
        <end position="75"/>
    </location>
</feature>
<evidence type="ECO:0000313" key="8">
    <source>
        <dbReference type="Proteomes" id="UP000242313"/>
    </source>
</evidence>
<evidence type="ECO:0000313" key="7">
    <source>
        <dbReference type="EMBL" id="PBK05258.1"/>
    </source>
</evidence>
<evidence type="ECO:0000256" key="5">
    <source>
        <dbReference type="ARBA" id="ARBA00023136"/>
    </source>
</evidence>
<keyword evidence="8" id="KW-1185">Reference proteome</keyword>
<feature type="transmembrane region" description="Helical" evidence="6">
    <location>
        <begin position="22"/>
        <end position="43"/>
    </location>
</feature>
<feature type="transmembrane region" description="Helical" evidence="6">
    <location>
        <begin position="95"/>
        <end position="118"/>
    </location>
</feature>
<name>A0A2A3MKC2_9PSED</name>
<comment type="caution">
    <text evidence="7">The sequence shown here is derived from an EMBL/GenBank/DDBJ whole genome shotgun (WGS) entry which is preliminary data.</text>
</comment>
<protein>
    <submittedName>
        <fullName evidence="7">Sodium:phosphate symporter</fullName>
    </submittedName>
</protein>
<dbReference type="RefSeq" id="WP_096003922.1">
    <property type="nucleotide sequence ID" value="NZ_NTMR01000005.1"/>
</dbReference>
<dbReference type="GO" id="GO:0005886">
    <property type="term" value="C:plasma membrane"/>
    <property type="evidence" value="ECO:0007669"/>
    <property type="project" value="UniProtKB-SubCell"/>
</dbReference>
<reference evidence="7 8" key="1">
    <citation type="submission" date="2017-09" db="EMBL/GenBank/DDBJ databases">
        <title>Pseudomonas abyssi sp. nov. isolated from Abyssopelagic Water.</title>
        <authorList>
            <person name="Wei Y."/>
        </authorList>
    </citation>
    <scope>NUCLEOTIDE SEQUENCE [LARGE SCALE GENOMIC DNA]</scope>
    <source>
        <strain evidence="7 8">MT5</strain>
    </source>
</reference>
<feature type="transmembrane region" description="Helical" evidence="6">
    <location>
        <begin position="139"/>
        <end position="158"/>
    </location>
</feature>
<evidence type="ECO:0000256" key="4">
    <source>
        <dbReference type="ARBA" id="ARBA00022989"/>
    </source>
</evidence>
<dbReference type="PANTHER" id="PTHR10010:SF46">
    <property type="entry name" value="SODIUM-DEPENDENT PHOSPHATE TRANSPORT PROTEIN 2B"/>
    <property type="match status" value="1"/>
</dbReference>
<sequence>MNSNAEALQAPQAVSGSRWPQWLAVLGLIYVLICAVSMIGSGFKAATGGQAQELFSFASNPYVGLVIGIVATALIQSSSTVTSLIVGMVAGGLPVGIAIPMIMGSNVGTTVTNTLVSLGHVRDKSEFRRAFSAATVHDFFNLIAVAIFLPLEIMFGLLEKVSAWLATLLVGADSYSMSDMNFVKSLTKPFVNLVDSVTGLLPGAMAGAAMVLAGLVLIFVAITYTGKLLKVLMVGKAKEVLHSAIGRGPVAGIASGALVTTFVQSSSTTTSLMVPLAGSGTFSLRQIYPFMLGANIGTTVTALLAATAVGGAVASSALQIALVHLMFNVFAVVVIFGLPFLRDLPIKGAEWLADIAVEKKIFAAIWMLGVFIVLPLLLIAASMVF</sequence>
<proteinExistence type="predicted"/>
<dbReference type="EMBL" id="NTMR01000005">
    <property type="protein sequence ID" value="PBK05258.1"/>
    <property type="molecule type" value="Genomic_DNA"/>
</dbReference>
<comment type="subcellular location">
    <subcellularLocation>
        <location evidence="1">Cell membrane</location>
        <topology evidence="1">Multi-pass membrane protein</topology>
    </subcellularLocation>
</comment>
<gene>
    <name evidence="7" type="ORF">CNQ84_05605</name>
</gene>
<dbReference type="GO" id="GO:0005436">
    <property type="term" value="F:sodium:phosphate symporter activity"/>
    <property type="evidence" value="ECO:0007669"/>
    <property type="project" value="InterPro"/>
</dbReference>
<dbReference type="PANTHER" id="PTHR10010">
    <property type="entry name" value="SOLUTE CARRIER FAMILY 34 SODIUM PHOSPHATE , MEMBER 2-RELATED"/>
    <property type="match status" value="1"/>
</dbReference>
<organism evidence="7 8">
    <name type="scientific">Pseudomonas abyssi</name>
    <dbReference type="NCBI Taxonomy" id="170540"/>
    <lineage>
        <taxon>Bacteria</taxon>
        <taxon>Pseudomonadati</taxon>
        <taxon>Pseudomonadota</taxon>
        <taxon>Gammaproteobacteria</taxon>
        <taxon>Pseudomonadales</taxon>
        <taxon>Pseudomonadaceae</taxon>
        <taxon>Pseudomonas</taxon>
    </lineage>
</organism>
<keyword evidence="2" id="KW-1003">Cell membrane</keyword>
<evidence type="ECO:0000256" key="2">
    <source>
        <dbReference type="ARBA" id="ARBA00022475"/>
    </source>
</evidence>
<feature type="transmembrane region" description="Helical" evidence="6">
    <location>
        <begin position="321"/>
        <end position="341"/>
    </location>
</feature>
<keyword evidence="3 6" id="KW-0812">Transmembrane</keyword>
<keyword evidence="5 6" id="KW-0472">Membrane</keyword>
<dbReference type="InterPro" id="IPR003841">
    <property type="entry name" value="Na/Pi_transpt"/>
</dbReference>
<evidence type="ECO:0000256" key="6">
    <source>
        <dbReference type="SAM" id="Phobius"/>
    </source>
</evidence>